<organism evidence="3 4">
    <name type="scientific">Pirellulimonas nuda</name>
    <dbReference type="NCBI Taxonomy" id="2528009"/>
    <lineage>
        <taxon>Bacteria</taxon>
        <taxon>Pseudomonadati</taxon>
        <taxon>Planctomycetota</taxon>
        <taxon>Planctomycetia</taxon>
        <taxon>Pirellulales</taxon>
        <taxon>Lacipirellulaceae</taxon>
        <taxon>Pirellulimonas</taxon>
    </lineage>
</organism>
<proteinExistence type="predicted"/>
<keyword evidence="4" id="KW-1185">Reference proteome</keyword>
<evidence type="ECO:0000313" key="4">
    <source>
        <dbReference type="Proteomes" id="UP000317429"/>
    </source>
</evidence>
<dbReference type="AlphaFoldDB" id="A0A518D8G2"/>
<evidence type="ECO:0000256" key="1">
    <source>
        <dbReference type="SAM" id="MobiDB-lite"/>
    </source>
</evidence>
<dbReference type="EMBL" id="CP036291">
    <property type="protein sequence ID" value="QDU87744.1"/>
    <property type="molecule type" value="Genomic_DNA"/>
</dbReference>
<feature type="region of interest" description="Disordered" evidence="1">
    <location>
        <begin position="516"/>
        <end position="539"/>
    </location>
</feature>
<dbReference type="InterPro" id="IPR052701">
    <property type="entry name" value="GAG_Ulvan_Degrading_Sulfatases"/>
</dbReference>
<evidence type="ECO:0000313" key="3">
    <source>
        <dbReference type="EMBL" id="QDU87744.1"/>
    </source>
</evidence>
<accession>A0A518D8G2</accession>
<dbReference type="RefSeq" id="WP_145281914.1">
    <property type="nucleotide sequence ID" value="NZ_CP036291.1"/>
</dbReference>
<protein>
    <submittedName>
        <fullName evidence="3">Sulfatase</fullName>
    </submittedName>
</protein>
<dbReference type="Proteomes" id="UP000317429">
    <property type="component" value="Chromosome"/>
</dbReference>
<dbReference type="InterPro" id="IPR000917">
    <property type="entry name" value="Sulfatase_N"/>
</dbReference>
<dbReference type="Gene3D" id="3.40.720.10">
    <property type="entry name" value="Alkaline Phosphatase, subunit A"/>
    <property type="match status" value="1"/>
</dbReference>
<sequence length="539" mass="59004">MKATRSVAIVWRSLVAVLAVWTVAAPSYGAAADRPNLLFAFADDWGRYASIYAQLDGPGRASDVVRTPNIDRAAREGVLFRNAFVNAPSCTPCRSSLLSGQYFWRTGRGAILRGAVWDPAIPSYPLLLHDAGYHIGKSYKVWGPGTPKDAPYGEDKHAFESAGGAFNSFSQQASKLVKQGVTLDAAKARLLDQVRANFAAMLDAREPGQPFCYWFGPTNVHRKWVQGSGKALWGLDPEELKGKLPAFLPDVPVVREDFADYLGEAMAFDAAVGVLQEELARRGETENTLLAISGDHGAPGFPRGKCNLYDFGVAVPLIVSGPGVPGGRVVDDLVTLVDLAPTFLDAAGETPPGVMTGRSLMPVLRSDKSGQVDPERTWVVTGRERHVESARPGNLPYPQRAIRTRDHLFIINFEPDRWPMGSPMSDDPPSEQRVLDDTRAIYADMDASPTKAWLVSQRDNPEWARDYNLAFGKRPREELYVLNSDPDQVNNVSADPRHAGVVAELRTRLMDELRRTGDPRVAPGKVVYEHPPFTGDGSD</sequence>
<dbReference type="PANTHER" id="PTHR43751:SF1">
    <property type="entry name" value="SULFATASE ATSG-RELATED"/>
    <property type="match status" value="1"/>
</dbReference>
<dbReference type="OrthoDB" id="9762324at2"/>
<feature type="domain" description="Sulfatase N-terminal" evidence="2">
    <location>
        <begin position="35"/>
        <end position="348"/>
    </location>
</feature>
<dbReference type="CDD" id="cd16027">
    <property type="entry name" value="SGSH"/>
    <property type="match status" value="1"/>
</dbReference>
<dbReference type="InterPro" id="IPR017850">
    <property type="entry name" value="Alkaline_phosphatase_core_sf"/>
</dbReference>
<dbReference type="KEGG" id="pnd:Pla175_11100"/>
<dbReference type="PANTHER" id="PTHR43751">
    <property type="entry name" value="SULFATASE"/>
    <property type="match status" value="1"/>
</dbReference>
<dbReference type="SUPFAM" id="SSF53649">
    <property type="entry name" value="Alkaline phosphatase-like"/>
    <property type="match status" value="1"/>
</dbReference>
<dbReference type="Pfam" id="PF00884">
    <property type="entry name" value="Sulfatase"/>
    <property type="match status" value="1"/>
</dbReference>
<gene>
    <name evidence="3" type="ORF">Pla175_11100</name>
</gene>
<reference evidence="3 4" key="1">
    <citation type="submission" date="2019-02" db="EMBL/GenBank/DDBJ databases">
        <title>Deep-cultivation of Planctomycetes and their phenomic and genomic characterization uncovers novel biology.</title>
        <authorList>
            <person name="Wiegand S."/>
            <person name="Jogler M."/>
            <person name="Boedeker C."/>
            <person name="Pinto D."/>
            <person name="Vollmers J."/>
            <person name="Rivas-Marin E."/>
            <person name="Kohn T."/>
            <person name="Peeters S.H."/>
            <person name="Heuer A."/>
            <person name="Rast P."/>
            <person name="Oberbeckmann S."/>
            <person name="Bunk B."/>
            <person name="Jeske O."/>
            <person name="Meyerdierks A."/>
            <person name="Storesund J.E."/>
            <person name="Kallscheuer N."/>
            <person name="Luecker S."/>
            <person name="Lage O.M."/>
            <person name="Pohl T."/>
            <person name="Merkel B.J."/>
            <person name="Hornburger P."/>
            <person name="Mueller R.-W."/>
            <person name="Bruemmer F."/>
            <person name="Labrenz M."/>
            <person name="Spormann A.M."/>
            <person name="Op den Camp H."/>
            <person name="Overmann J."/>
            <person name="Amann R."/>
            <person name="Jetten M.S.M."/>
            <person name="Mascher T."/>
            <person name="Medema M.H."/>
            <person name="Devos D.P."/>
            <person name="Kaster A.-K."/>
            <person name="Ovreas L."/>
            <person name="Rohde M."/>
            <person name="Galperin M.Y."/>
            <person name="Jogler C."/>
        </authorList>
    </citation>
    <scope>NUCLEOTIDE SEQUENCE [LARGE SCALE GENOMIC DNA]</scope>
    <source>
        <strain evidence="3 4">Pla175</strain>
    </source>
</reference>
<name>A0A518D8G2_9BACT</name>
<evidence type="ECO:0000259" key="2">
    <source>
        <dbReference type="Pfam" id="PF00884"/>
    </source>
</evidence>